<dbReference type="CDD" id="cd17033">
    <property type="entry name" value="DR1245-like"/>
    <property type="match status" value="1"/>
</dbReference>
<dbReference type="EMBL" id="BMKB01000002">
    <property type="protein sequence ID" value="GGA45204.1"/>
    <property type="molecule type" value="Genomic_DNA"/>
</dbReference>
<protein>
    <recommendedName>
        <fullName evidence="3">YbjN domain-containing protein</fullName>
    </recommendedName>
</protein>
<evidence type="ECO:0000313" key="1">
    <source>
        <dbReference type="EMBL" id="GGA45204.1"/>
    </source>
</evidence>
<proteinExistence type="predicted"/>
<reference evidence="1 2" key="1">
    <citation type="journal article" date="2014" name="Int. J. Syst. Evol. Microbiol.">
        <title>Complete genome sequence of Corynebacterium casei LMG S-19264T (=DSM 44701T), isolated from a smear-ripened cheese.</title>
        <authorList>
            <consortium name="US DOE Joint Genome Institute (JGI-PGF)"/>
            <person name="Walter F."/>
            <person name="Albersmeier A."/>
            <person name="Kalinowski J."/>
            <person name="Ruckert C."/>
        </authorList>
    </citation>
    <scope>NUCLEOTIDE SEQUENCE [LARGE SCALE GENOMIC DNA]</scope>
    <source>
        <strain evidence="1 2">CGMCC 1.15896</strain>
    </source>
</reference>
<accession>A0A916RA43</accession>
<dbReference type="Pfam" id="PF10722">
    <property type="entry name" value="YbjN"/>
    <property type="match status" value="1"/>
</dbReference>
<name>A0A916RA43_9HYPH</name>
<comment type="caution">
    <text evidence="1">The sequence shown here is derived from an EMBL/GenBank/DDBJ whole genome shotgun (WGS) entry which is preliminary data.</text>
</comment>
<organism evidence="1 2">
    <name type="scientific">Pelagibacterium lentulum</name>
    <dbReference type="NCBI Taxonomy" id="2029865"/>
    <lineage>
        <taxon>Bacteria</taxon>
        <taxon>Pseudomonadati</taxon>
        <taxon>Pseudomonadota</taxon>
        <taxon>Alphaproteobacteria</taxon>
        <taxon>Hyphomicrobiales</taxon>
        <taxon>Devosiaceae</taxon>
        <taxon>Pelagibacterium</taxon>
    </lineage>
</organism>
<gene>
    <name evidence="1" type="ORF">GCM10011499_13630</name>
</gene>
<evidence type="ECO:0000313" key="2">
    <source>
        <dbReference type="Proteomes" id="UP000596977"/>
    </source>
</evidence>
<evidence type="ECO:0008006" key="3">
    <source>
        <dbReference type="Google" id="ProtNLM"/>
    </source>
</evidence>
<dbReference type="AlphaFoldDB" id="A0A916RA43"/>
<sequence length="180" mass="20493">MRSFKFLLKRAEPAMSLIELELDRNIHPVDIIEHIAAINDWSFERQDADEISISVKGGWCDYHVSFNWMEEMESLHLACAFDLKVPEARRGEIKQLIALVNEQLWIGHFDIWSREGVVLFRNSHLLSGGAEVSPQQCEALLRSATDSCDLYYQAFQFVVWAGKSASDALAEVMFETVGQA</sequence>
<dbReference type="Proteomes" id="UP000596977">
    <property type="component" value="Unassembled WGS sequence"/>
</dbReference>
<keyword evidence="2" id="KW-1185">Reference proteome</keyword>
<dbReference type="InterPro" id="IPR019660">
    <property type="entry name" value="Put_sensory_transdc_reg_YbjN"/>
</dbReference>